<proteinExistence type="predicted"/>
<dbReference type="AlphaFoldDB" id="B0C632"/>
<dbReference type="eggNOG" id="COG2931">
    <property type="taxonomic scope" value="Bacteria"/>
</dbReference>
<keyword evidence="2" id="KW-1185">Reference proteome</keyword>
<reference evidence="1 2" key="1">
    <citation type="journal article" date="2008" name="Proc. Natl. Acad. Sci. U.S.A.">
        <title>Niche adaptation and genome expansion in the chlorophyll d-producing cyanobacterium Acaryochloris marina.</title>
        <authorList>
            <person name="Swingley W.D."/>
            <person name="Chen M."/>
            <person name="Cheung P.C."/>
            <person name="Conrad A.L."/>
            <person name="Dejesa L.C."/>
            <person name="Hao J."/>
            <person name="Honchak B.M."/>
            <person name="Karbach L.E."/>
            <person name="Kurdoglu A."/>
            <person name="Lahiri S."/>
            <person name="Mastrian S.D."/>
            <person name="Miyashita H."/>
            <person name="Page L."/>
            <person name="Ramakrishna P."/>
            <person name="Satoh S."/>
            <person name="Sattley W.M."/>
            <person name="Shimada Y."/>
            <person name="Taylor H.L."/>
            <person name="Tomo T."/>
            <person name="Tsuchiya T."/>
            <person name="Wang Z.T."/>
            <person name="Raymond J."/>
            <person name="Mimuro M."/>
            <person name="Blankenship R.E."/>
            <person name="Touchman J.W."/>
        </authorList>
    </citation>
    <scope>NUCLEOTIDE SEQUENCE [LARGE SCALE GENOMIC DNA]</scope>
    <source>
        <strain evidence="2">MBIC 11017</strain>
    </source>
</reference>
<name>B0C632_ACAM1</name>
<dbReference type="KEGG" id="amr:AM1_6217"/>
<organism evidence="1 2">
    <name type="scientific">Acaryochloris marina (strain MBIC 11017)</name>
    <dbReference type="NCBI Taxonomy" id="329726"/>
    <lineage>
        <taxon>Bacteria</taxon>
        <taxon>Bacillati</taxon>
        <taxon>Cyanobacteriota</taxon>
        <taxon>Cyanophyceae</taxon>
        <taxon>Acaryochloridales</taxon>
        <taxon>Acaryochloridaceae</taxon>
        <taxon>Acaryochloris</taxon>
    </lineage>
</organism>
<accession>B0C632</accession>
<evidence type="ECO:0000313" key="1">
    <source>
        <dbReference type="EMBL" id="ABW31149.1"/>
    </source>
</evidence>
<gene>
    <name evidence="1" type="ordered locus">AM1_6217</name>
</gene>
<dbReference type="HOGENOM" id="CLU_3003394_0_0_3"/>
<dbReference type="Proteomes" id="UP000000268">
    <property type="component" value="Chromosome"/>
</dbReference>
<evidence type="ECO:0000313" key="2">
    <source>
        <dbReference type="Proteomes" id="UP000000268"/>
    </source>
</evidence>
<sequence>MYGNSSGYYLSLGSVNGVTGTFINAIEHNSWVGDQVAFIANNTTFSLNSSYVDYVS</sequence>
<dbReference type="EMBL" id="CP000828">
    <property type="protein sequence ID" value="ABW31149.1"/>
    <property type="molecule type" value="Genomic_DNA"/>
</dbReference>
<protein>
    <submittedName>
        <fullName evidence="1">Uncharacterized protein</fullName>
    </submittedName>
</protein>